<dbReference type="RefSeq" id="WP_354221741.1">
    <property type="nucleotide sequence ID" value="NZ_JBEPMX010000018.1"/>
</dbReference>
<dbReference type="EMBL" id="JBEPMX010000018">
    <property type="protein sequence ID" value="MET3684411.1"/>
    <property type="molecule type" value="Genomic_DNA"/>
</dbReference>
<protein>
    <submittedName>
        <fullName evidence="1">Phosphoribosyl-AMP cyclohydrolase</fullName>
    </submittedName>
</protein>
<gene>
    <name evidence="1" type="ORF">ABID56_002548</name>
</gene>
<organism evidence="1 2">
    <name type="scientific">Alkalibacillus flavidus</name>
    <dbReference type="NCBI Taxonomy" id="546021"/>
    <lineage>
        <taxon>Bacteria</taxon>
        <taxon>Bacillati</taxon>
        <taxon>Bacillota</taxon>
        <taxon>Bacilli</taxon>
        <taxon>Bacillales</taxon>
        <taxon>Bacillaceae</taxon>
        <taxon>Alkalibacillus</taxon>
    </lineage>
</organism>
<keyword evidence="2" id="KW-1185">Reference proteome</keyword>
<accession>A0ABV2KXU6</accession>
<name>A0ABV2KXU6_9BACI</name>
<comment type="caution">
    <text evidence="1">The sequence shown here is derived from an EMBL/GenBank/DDBJ whole genome shotgun (WGS) entry which is preliminary data.</text>
</comment>
<sequence>MYQLEFIDEQSGKKLRNERFKNKDEFERMKTVFEEENEEMTVIDSNKNVLNAVYVRKEAVEKNGRFICRVYFSVTSSLHLI</sequence>
<reference evidence="1 2" key="1">
    <citation type="submission" date="2024-06" db="EMBL/GenBank/DDBJ databases">
        <title>Genomic Encyclopedia of Type Strains, Phase IV (KMG-IV): sequencing the most valuable type-strain genomes for metagenomic binning, comparative biology and taxonomic classification.</title>
        <authorList>
            <person name="Goeker M."/>
        </authorList>
    </citation>
    <scope>NUCLEOTIDE SEQUENCE [LARGE SCALE GENOMIC DNA]</scope>
    <source>
        <strain evidence="1 2">DSM 23520</strain>
    </source>
</reference>
<dbReference type="Proteomes" id="UP001549167">
    <property type="component" value="Unassembled WGS sequence"/>
</dbReference>
<evidence type="ECO:0000313" key="2">
    <source>
        <dbReference type="Proteomes" id="UP001549167"/>
    </source>
</evidence>
<evidence type="ECO:0000313" key="1">
    <source>
        <dbReference type="EMBL" id="MET3684411.1"/>
    </source>
</evidence>
<proteinExistence type="predicted"/>